<reference evidence="1 2" key="1">
    <citation type="submission" date="2014-11" db="EMBL/GenBank/DDBJ databases">
        <title>Draft genome sequence of Pseudomonas fluorescens strains SF4c SF39a.</title>
        <authorList>
            <person name="Underwood G.E."/>
            <person name="Ly L.K."/>
            <person name="Bitzer A.S."/>
            <person name="Godino A."/>
            <person name="Bucci V."/>
            <person name="Fischer S."/>
            <person name="Silby M.W."/>
        </authorList>
    </citation>
    <scope>NUCLEOTIDE SEQUENCE [LARGE SCALE GENOMIC DNA]</scope>
    <source>
        <strain evidence="1 2">SF4c</strain>
    </source>
</reference>
<evidence type="ECO:0000313" key="2">
    <source>
        <dbReference type="Proteomes" id="UP000031587"/>
    </source>
</evidence>
<comment type="caution">
    <text evidence="1">The sequence shown here is derived from an EMBL/GenBank/DDBJ whole genome shotgun (WGS) entry which is preliminary data.</text>
</comment>
<dbReference type="EMBL" id="JTGH01000012">
    <property type="protein sequence ID" value="KIF59423.1"/>
    <property type="molecule type" value="Genomic_DNA"/>
</dbReference>
<evidence type="ECO:0008006" key="3">
    <source>
        <dbReference type="Google" id="ProtNLM"/>
    </source>
</evidence>
<protein>
    <recommendedName>
        <fullName evidence="3">Response receiver domain-containing protein</fullName>
    </recommendedName>
</protein>
<dbReference type="Proteomes" id="UP000031587">
    <property type="component" value="Unassembled WGS sequence"/>
</dbReference>
<accession>A0AAE2A6M8</accession>
<sequence length="665" mass="73402">MTLTELLARRGIRTALIVDDVYDAVPTANDIDPGNDAWSNFNDDLSREQRARIFEAYPAAESTRFDDCVADDNYVATVWSLRHELGQIAVPLFENYIDDQTADERYVELVKERLEKLGLTVSSAGRDFSEAAREVDLIIIDLFFSKAQDPASLGESKIRLREALRSRVASPPLVILMSRSTRIESKRDEFRDEVGLLDSAFRILKKEDLEGSDRLELQLERLAENRADSHALAKLFHELEVGVVRAAERTLGLLRKLRLSDIGQIQQLLLNAEGQPVGSYLVDVFDRVLQHEIEREAGIIDAALLLNDFSAANHPPPYVSGSVDLQELVQRLVTQNENRLQLPGSIGARVAFGDLLRMSPDADAEQLQRAILVDLTPETVVLVLTPACDLQRGAAPRILLLIGTVKPIAVKDWSYSDDARTPAIRIDGELRWVKWNLKHIDTVSRHQLTQALDSGDMRVAGRLREGHALELQQRVLAGLGRVGQMAALPGTFPVELDAFYPDVEGRLQTLEVDALSDGAVCFAGRDDRGSPMLRLVMTEMSCDGVLAALASLNEDQVAQRTRAILRTVRSSSDLRRLMAQGLDLKGVNDKAWKDVTSEAGVPLGLLAWNYPLPDAPLSNGHLSKAGVVLLIRDAGRSDIPGLDDAIRSGLIQPAVESNLTALMDH</sequence>
<name>A0AAE2A6M8_PSEFL</name>
<evidence type="ECO:0000313" key="1">
    <source>
        <dbReference type="EMBL" id="KIF59423.1"/>
    </source>
</evidence>
<dbReference type="RefSeq" id="WP_039769122.1">
    <property type="nucleotide sequence ID" value="NZ_JTGH01000012.1"/>
</dbReference>
<proteinExistence type="predicted"/>
<gene>
    <name evidence="1" type="ORF">QS95_14790</name>
</gene>
<organism evidence="1 2">
    <name type="scientific">Pseudomonas fluorescens</name>
    <dbReference type="NCBI Taxonomy" id="294"/>
    <lineage>
        <taxon>Bacteria</taxon>
        <taxon>Pseudomonadati</taxon>
        <taxon>Pseudomonadota</taxon>
        <taxon>Gammaproteobacteria</taxon>
        <taxon>Pseudomonadales</taxon>
        <taxon>Pseudomonadaceae</taxon>
        <taxon>Pseudomonas</taxon>
    </lineage>
</organism>
<dbReference type="AlphaFoldDB" id="A0AAE2A6M8"/>